<dbReference type="Gene3D" id="2.60.120.740">
    <property type="match status" value="1"/>
</dbReference>
<keyword evidence="1" id="KW-1133">Transmembrane helix</keyword>
<dbReference type="Proteomes" id="UP000663829">
    <property type="component" value="Unassembled WGS sequence"/>
</dbReference>
<evidence type="ECO:0000313" key="2">
    <source>
        <dbReference type="EMBL" id="CAF0858474.1"/>
    </source>
</evidence>
<proteinExistence type="predicted"/>
<dbReference type="AlphaFoldDB" id="A0A814NHQ8"/>
<dbReference type="Proteomes" id="UP000677228">
    <property type="component" value="Unassembled WGS sequence"/>
</dbReference>
<dbReference type="Proteomes" id="UP000682733">
    <property type="component" value="Unassembled WGS sequence"/>
</dbReference>
<dbReference type="EMBL" id="CAJOBA010002402">
    <property type="protein sequence ID" value="CAF3643449.1"/>
    <property type="molecule type" value="Genomic_DNA"/>
</dbReference>
<comment type="caution">
    <text evidence="3">The sequence shown here is derived from an EMBL/GenBank/DDBJ whole genome shotgun (WGS) entry which is preliminary data.</text>
</comment>
<evidence type="ECO:0000313" key="5">
    <source>
        <dbReference type="EMBL" id="CAF3857575.1"/>
    </source>
</evidence>
<dbReference type="InterPro" id="IPR043159">
    <property type="entry name" value="Lectin_gal-bd_sf"/>
</dbReference>
<accession>A0A814NHQ8</accession>
<dbReference type="EMBL" id="CAJOBC010005261">
    <property type="protein sequence ID" value="CAF3857575.1"/>
    <property type="molecule type" value="Genomic_DNA"/>
</dbReference>
<evidence type="ECO:0000313" key="4">
    <source>
        <dbReference type="EMBL" id="CAF3643449.1"/>
    </source>
</evidence>
<dbReference type="EMBL" id="CAJNOQ010005260">
    <property type="protein sequence ID" value="CAF1092098.1"/>
    <property type="molecule type" value="Genomic_DNA"/>
</dbReference>
<reference evidence="3" key="1">
    <citation type="submission" date="2021-02" db="EMBL/GenBank/DDBJ databases">
        <authorList>
            <person name="Nowell W R."/>
        </authorList>
    </citation>
    <scope>NUCLEOTIDE SEQUENCE</scope>
</reference>
<dbReference type="OrthoDB" id="5988701at2759"/>
<sequence length="204" mass="22192">MKDFGTAPKGRPINKNDVTSWFKDGVRRDQPKSQAKRLKNGGAGGRCCTPKALYYIFASVIAALLIIIGILVPLLYALKQSATNSIANTTASTTTAYPTGNTPCLSISPANTTTWGNGFNNTYFGQEHYYVNKSCSSPIPTLTVVQAFYGLNNASICSCRTMDVSVAVRNNCTTSNCNFQVENALLNDTCVGQLKVFWMYYTCT</sequence>
<evidence type="ECO:0000313" key="6">
    <source>
        <dbReference type="Proteomes" id="UP000663829"/>
    </source>
</evidence>
<dbReference type="CDD" id="cd22823">
    <property type="entry name" value="Gal_Rha_Lectin"/>
    <property type="match status" value="1"/>
</dbReference>
<dbReference type="Proteomes" id="UP000681722">
    <property type="component" value="Unassembled WGS sequence"/>
</dbReference>
<keyword evidence="1" id="KW-0472">Membrane</keyword>
<evidence type="ECO:0000313" key="3">
    <source>
        <dbReference type="EMBL" id="CAF1092098.1"/>
    </source>
</evidence>
<keyword evidence="6" id="KW-1185">Reference proteome</keyword>
<name>A0A814NHQ8_9BILA</name>
<protein>
    <submittedName>
        <fullName evidence="3">Uncharacterized protein</fullName>
    </submittedName>
</protein>
<keyword evidence="1" id="KW-0812">Transmembrane</keyword>
<feature type="transmembrane region" description="Helical" evidence="1">
    <location>
        <begin position="52"/>
        <end position="78"/>
    </location>
</feature>
<evidence type="ECO:0000256" key="1">
    <source>
        <dbReference type="SAM" id="Phobius"/>
    </source>
</evidence>
<dbReference type="EMBL" id="CAJNOK010002402">
    <property type="protein sequence ID" value="CAF0858474.1"/>
    <property type="molecule type" value="Genomic_DNA"/>
</dbReference>
<organism evidence="3 6">
    <name type="scientific">Didymodactylos carnosus</name>
    <dbReference type="NCBI Taxonomy" id="1234261"/>
    <lineage>
        <taxon>Eukaryota</taxon>
        <taxon>Metazoa</taxon>
        <taxon>Spiralia</taxon>
        <taxon>Gnathifera</taxon>
        <taxon>Rotifera</taxon>
        <taxon>Eurotatoria</taxon>
        <taxon>Bdelloidea</taxon>
        <taxon>Philodinida</taxon>
        <taxon>Philodinidae</taxon>
        <taxon>Didymodactylos</taxon>
    </lineage>
</organism>
<gene>
    <name evidence="3" type="ORF">GPM918_LOCUS18314</name>
    <name evidence="2" type="ORF">OVA965_LOCUS7512</name>
    <name evidence="5" type="ORF">SRO942_LOCUS18311</name>
    <name evidence="4" type="ORF">TMI583_LOCUS7507</name>
</gene>